<sequence length="359" mass="39261">MFESEEKFYDYINRLREENESRSSIRFSRACGVCLTRVPRRRCVLVPCGHALCTACAKRIRWDADKEARAIVCPFCRSEGKLVHLKEELIKEQQDRKQITDTSLKLTDVCKAARNDTQTRYNELVEHAKAADRTYEAAAAPVAAAAAGVAAARAARDAAKATLDAAVAAFAEASLAAYQASNSNSGCAGAFEAAAAAAAAAATAAKAFDAATLDAKVAEWRQRVDVDWKDCFERVCINAWKAADAAKEELQRMVIEKMQLDNENSAVLGHRFSRRCRMCGVDHPPRRSVLTACGHAVCRACAEELMLIEALKKAAIAGCSADHDACKADADNKQIRCTECETVGRFVPLFEEEEIMENI</sequence>
<reference evidence="1" key="2">
    <citation type="submission" date="2022-06" db="UniProtKB">
        <authorList>
            <consortium name="EnsemblMetazoa"/>
        </authorList>
    </citation>
    <scope>IDENTIFICATION</scope>
    <source>
        <strain evidence="1">PS312</strain>
    </source>
</reference>
<name>A0A454XYC5_PRIPA</name>
<evidence type="ECO:0000313" key="1">
    <source>
        <dbReference type="EnsemblMetazoa" id="PPA08644.1"/>
    </source>
</evidence>
<dbReference type="InterPro" id="IPR001841">
    <property type="entry name" value="Znf_RING"/>
</dbReference>
<dbReference type="InterPro" id="IPR017907">
    <property type="entry name" value="Znf_RING_CS"/>
</dbReference>
<evidence type="ECO:0000313" key="2">
    <source>
        <dbReference type="Proteomes" id="UP000005239"/>
    </source>
</evidence>
<dbReference type="EnsemblMetazoa" id="PPA08644.1">
    <property type="protein sequence ID" value="PPA08644.1"/>
    <property type="gene ID" value="WBGene00098198"/>
</dbReference>
<dbReference type="InterPro" id="IPR006058">
    <property type="entry name" value="2Fe2S_fd_BS"/>
</dbReference>
<dbReference type="Proteomes" id="UP000005239">
    <property type="component" value="Unassembled WGS sequence"/>
</dbReference>
<dbReference type="PROSITE" id="PS00197">
    <property type="entry name" value="2FE2S_FER_1"/>
    <property type="match status" value="1"/>
</dbReference>
<dbReference type="PANTHER" id="PTHR16450:SF1">
    <property type="entry name" value="PROTEIN CBG12045"/>
    <property type="match status" value="1"/>
</dbReference>
<accession>A0A8R1Y7A3</accession>
<dbReference type="AlphaFoldDB" id="A0A454XYC5"/>
<dbReference type="PANTHER" id="PTHR16450">
    <property type="entry name" value="RING FINGER PROTEIN 186"/>
    <property type="match status" value="1"/>
</dbReference>
<dbReference type="SUPFAM" id="SSF57850">
    <property type="entry name" value="RING/U-box"/>
    <property type="match status" value="1"/>
</dbReference>
<dbReference type="PROSITE" id="PS50089">
    <property type="entry name" value="ZF_RING_2"/>
    <property type="match status" value="1"/>
</dbReference>
<proteinExistence type="predicted"/>
<organism evidence="1 2">
    <name type="scientific">Pristionchus pacificus</name>
    <name type="common">Parasitic nematode worm</name>
    <dbReference type="NCBI Taxonomy" id="54126"/>
    <lineage>
        <taxon>Eukaryota</taxon>
        <taxon>Metazoa</taxon>
        <taxon>Ecdysozoa</taxon>
        <taxon>Nematoda</taxon>
        <taxon>Chromadorea</taxon>
        <taxon>Rhabditida</taxon>
        <taxon>Rhabditina</taxon>
        <taxon>Diplogasteromorpha</taxon>
        <taxon>Diplogasteroidea</taxon>
        <taxon>Neodiplogasteridae</taxon>
        <taxon>Pristionchus</taxon>
    </lineage>
</organism>
<dbReference type="GO" id="GO:0051537">
    <property type="term" value="F:2 iron, 2 sulfur cluster binding"/>
    <property type="evidence" value="ECO:0007669"/>
    <property type="project" value="InterPro"/>
</dbReference>
<gene>
    <name evidence="1" type="primary">WBGene00098198</name>
</gene>
<keyword evidence="2" id="KW-1185">Reference proteome</keyword>
<protein>
    <submittedName>
        <fullName evidence="1">RING-type domain-containing protein</fullName>
    </submittedName>
</protein>
<accession>A0A454XYC5</accession>
<reference evidence="2" key="1">
    <citation type="journal article" date="2008" name="Nat. Genet.">
        <title>The Pristionchus pacificus genome provides a unique perspective on nematode lifestyle and parasitism.</title>
        <authorList>
            <person name="Dieterich C."/>
            <person name="Clifton S.W."/>
            <person name="Schuster L.N."/>
            <person name="Chinwalla A."/>
            <person name="Delehaunty K."/>
            <person name="Dinkelacker I."/>
            <person name="Fulton L."/>
            <person name="Fulton R."/>
            <person name="Godfrey J."/>
            <person name="Minx P."/>
            <person name="Mitreva M."/>
            <person name="Roeseler W."/>
            <person name="Tian H."/>
            <person name="Witte H."/>
            <person name="Yang S.P."/>
            <person name="Wilson R.K."/>
            <person name="Sommer R.J."/>
        </authorList>
    </citation>
    <scope>NUCLEOTIDE SEQUENCE [LARGE SCALE GENOMIC DNA]</scope>
    <source>
        <strain evidence="2">PS312</strain>
    </source>
</reference>
<dbReference type="PROSITE" id="PS00518">
    <property type="entry name" value="ZF_RING_1"/>
    <property type="match status" value="2"/>
</dbReference>
<dbReference type="SMART" id="SM00184">
    <property type="entry name" value="RING"/>
    <property type="match status" value="2"/>
</dbReference>
<dbReference type="CDD" id="cd16449">
    <property type="entry name" value="RING-HC"/>
    <property type="match status" value="1"/>
</dbReference>
<dbReference type="Pfam" id="PF13920">
    <property type="entry name" value="zf-C3HC4_3"/>
    <property type="match status" value="1"/>
</dbReference>
<dbReference type="Gene3D" id="3.30.40.10">
    <property type="entry name" value="Zinc/RING finger domain, C3HC4 (zinc finger)"/>
    <property type="match status" value="1"/>
</dbReference>
<dbReference type="InterPro" id="IPR013083">
    <property type="entry name" value="Znf_RING/FYVE/PHD"/>
</dbReference>